<evidence type="ECO:0000313" key="4">
    <source>
        <dbReference type="EMBL" id="CAH1731478.1"/>
    </source>
</evidence>
<feature type="chain" id="PRO_5040300683" description="MD-2-related lipid-recognition domain-containing protein" evidence="2">
    <location>
        <begin position="23"/>
        <end position="197"/>
    </location>
</feature>
<dbReference type="AlphaFoldDB" id="A0A9P0J6X8"/>
<keyword evidence="5" id="KW-1185">Reference proteome</keyword>
<dbReference type="Pfam" id="PF02221">
    <property type="entry name" value="E1_DerP2_DerF2"/>
    <property type="match status" value="1"/>
</dbReference>
<feature type="domain" description="MD-2-related lipid-recognition" evidence="3">
    <location>
        <begin position="92"/>
        <end position="186"/>
    </location>
</feature>
<evidence type="ECO:0000256" key="2">
    <source>
        <dbReference type="SAM" id="SignalP"/>
    </source>
</evidence>
<evidence type="ECO:0000256" key="1">
    <source>
        <dbReference type="ARBA" id="ARBA00022729"/>
    </source>
</evidence>
<evidence type="ECO:0000259" key="3">
    <source>
        <dbReference type="Pfam" id="PF02221"/>
    </source>
</evidence>
<dbReference type="EMBL" id="OU899036">
    <property type="protein sequence ID" value="CAH1731478.1"/>
    <property type="molecule type" value="Genomic_DNA"/>
</dbReference>
<name>A0A9P0J6X8_APHGO</name>
<dbReference type="Proteomes" id="UP001154329">
    <property type="component" value="Chromosome 3"/>
</dbReference>
<dbReference type="InterPro" id="IPR003172">
    <property type="entry name" value="ML_dom"/>
</dbReference>
<sequence length="197" mass="22356">MSIKTIMMKVFVLIAFLSLSNSKSNYMPNLPLGEYRIVFEKIYSCESTNLFQINVYFNKKTLSITELKGNFTNTIPFDDTFTLDANTASWDSIGGWKPNSVVYITKNACSNLKKVLGNVWNTLFKSFNVSNTSCPIPVGTYISTGVDLKELEDLNIPKEYFYGKYKLTAKIKNVKNEVLGCVVIEHSLVRPWETLID</sequence>
<protein>
    <recommendedName>
        <fullName evidence="3">MD-2-related lipid-recognition domain-containing protein</fullName>
    </recommendedName>
</protein>
<gene>
    <name evidence="4" type="ORF">APHIGO_LOCUS8176</name>
</gene>
<reference evidence="4" key="2">
    <citation type="submission" date="2022-10" db="EMBL/GenBank/DDBJ databases">
        <authorList>
            <consortium name="ENA_rothamsted_submissions"/>
            <consortium name="culmorum"/>
            <person name="King R."/>
        </authorList>
    </citation>
    <scope>NUCLEOTIDE SEQUENCE</scope>
</reference>
<accession>A0A9P0J6X8</accession>
<organism evidence="4 5">
    <name type="scientific">Aphis gossypii</name>
    <name type="common">Cotton aphid</name>
    <dbReference type="NCBI Taxonomy" id="80765"/>
    <lineage>
        <taxon>Eukaryota</taxon>
        <taxon>Metazoa</taxon>
        <taxon>Ecdysozoa</taxon>
        <taxon>Arthropoda</taxon>
        <taxon>Hexapoda</taxon>
        <taxon>Insecta</taxon>
        <taxon>Pterygota</taxon>
        <taxon>Neoptera</taxon>
        <taxon>Paraneoptera</taxon>
        <taxon>Hemiptera</taxon>
        <taxon>Sternorrhyncha</taxon>
        <taxon>Aphidomorpha</taxon>
        <taxon>Aphidoidea</taxon>
        <taxon>Aphididae</taxon>
        <taxon>Aphidini</taxon>
        <taxon>Aphis</taxon>
        <taxon>Aphis</taxon>
    </lineage>
</organism>
<keyword evidence="1 2" id="KW-0732">Signal</keyword>
<dbReference type="InterPro" id="IPR036846">
    <property type="entry name" value="GM2-AP_sf"/>
</dbReference>
<proteinExistence type="predicted"/>
<reference evidence="4" key="1">
    <citation type="submission" date="2022-02" db="EMBL/GenBank/DDBJ databases">
        <authorList>
            <person name="King R."/>
        </authorList>
    </citation>
    <scope>NUCLEOTIDE SEQUENCE</scope>
</reference>
<feature type="signal peptide" evidence="2">
    <location>
        <begin position="1"/>
        <end position="22"/>
    </location>
</feature>
<dbReference type="Gene3D" id="2.70.220.10">
    <property type="entry name" value="Ganglioside GM2 activator"/>
    <property type="match status" value="1"/>
</dbReference>
<evidence type="ECO:0000313" key="5">
    <source>
        <dbReference type="Proteomes" id="UP001154329"/>
    </source>
</evidence>